<reference evidence="1" key="1">
    <citation type="submission" date="2014-11" db="EMBL/GenBank/DDBJ databases">
        <authorList>
            <person name="Amaro Gonzalez C."/>
        </authorList>
    </citation>
    <scope>NUCLEOTIDE SEQUENCE</scope>
</reference>
<reference evidence="1" key="2">
    <citation type="journal article" date="2015" name="Fish Shellfish Immunol.">
        <title>Early steps in the European eel (Anguilla anguilla)-Vibrio vulnificus interaction in the gills: Role of the RtxA13 toxin.</title>
        <authorList>
            <person name="Callol A."/>
            <person name="Pajuelo D."/>
            <person name="Ebbesson L."/>
            <person name="Teles M."/>
            <person name="MacKenzie S."/>
            <person name="Amaro C."/>
        </authorList>
    </citation>
    <scope>NUCLEOTIDE SEQUENCE</scope>
</reference>
<accession>A0A0E9XKD2</accession>
<dbReference type="AlphaFoldDB" id="A0A0E9XKD2"/>
<proteinExistence type="predicted"/>
<sequence length="32" mass="3686">MLLALTTFENCKKIMLPLFFTSPLAFLHCDIL</sequence>
<organism evidence="1">
    <name type="scientific">Anguilla anguilla</name>
    <name type="common">European freshwater eel</name>
    <name type="synonym">Muraena anguilla</name>
    <dbReference type="NCBI Taxonomy" id="7936"/>
    <lineage>
        <taxon>Eukaryota</taxon>
        <taxon>Metazoa</taxon>
        <taxon>Chordata</taxon>
        <taxon>Craniata</taxon>
        <taxon>Vertebrata</taxon>
        <taxon>Euteleostomi</taxon>
        <taxon>Actinopterygii</taxon>
        <taxon>Neopterygii</taxon>
        <taxon>Teleostei</taxon>
        <taxon>Anguilliformes</taxon>
        <taxon>Anguillidae</taxon>
        <taxon>Anguilla</taxon>
    </lineage>
</organism>
<evidence type="ECO:0000313" key="1">
    <source>
        <dbReference type="EMBL" id="JAI03130.1"/>
    </source>
</evidence>
<protein>
    <submittedName>
        <fullName evidence="1">Uncharacterized protein</fullName>
    </submittedName>
</protein>
<name>A0A0E9XKD2_ANGAN</name>
<dbReference type="EMBL" id="GBXM01005448">
    <property type="protein sequence ID" value="JAI03130.1"/>
    <property type="molecule type" value="Transcribed_RNA"/>
</dbReference>